<dbReference type="Proteomes" id="UP000578030">
    <property type="component" value="Unassembled WGS sequence"/>
</dbReference>
<accession>A0A7W4PNH0</accession>
<dbReference type="AlphaFoldDB" id="A0A7W4PNH0"/>
<comment type="caution">
    <text evidence="2">The sequence shown here is derived from an EMBL/GenBank/DDBJ whole genome shotgun (WGS) entry which is preliminary data.</text>
</comment>
<dbReference type="InterPro" id="IPR025326">
    <property type="entry name" value="DUF4232"/>
</dbReference>
<gene>
    <name evidence="2" type="ORF">HLH28_04675</name>
</gene>
<organism evidence="2 3">
    <name type="scientific">Gluconacetobacter tumulisoli</name>
    <dbReference type="NCBI Taxonomy" id="1286189"/>
    <lineage>
        <taxon>Bacteria</taxon>
        <taxon>Pseudomonadati</taxon>
        <taxon>Pseudomonadota</taxon>
        <taxon>Alphaproteobacteria</taxon>
        <taxon>Acetobacterales</taxon>
        <taxon>Acetobacteraceae</taxon>
        <taxon>Gluconacetobacter</taxon>
    </lineage>
</organism>
<evidence type="ECO:0000313" key="2">
    <source>
        <dbReference type="EMBL" id="MBB2200876.1"/>
    </source>
</evidence>
<proteinExistence type="predicted"/>
<dbReference type="EMBL" id="JABEQM010000003">
    <property type="protein sequence ID" value="MBB2200876.1"/>
    <property type="molecule type" value="Genomic_DNA"/>
</dbReference>
<dbReference type="RefSeq" id="WP_182955235.1">
    <property type="nucleotide sequence ID" value="NZ_JABEQM010000003.1"/>
</dbReference>
<sequence>MIWALVFLWGGVRTADAASAGGSVPDPFPGCTAAQLSLGLDDENGQFDGMSQSGTLLVIRNLGPAACVLAAWPVVWFEGKGHVPLTVGRRPPPGMHPGPVLPPVAVAPGAELTARLHWVSGDVFDDGHNCVTPETTVLEVPGGSLRQHFGRSMCAPARTTRYFDQAPLQPDPTLWGQGKDGHR</sequence>
<protein>
    <submittedName>
        <fullName evidence="2">DUF4232 domain-containing protein</fullName>
    </submittedName>
</protein>
<keyword evidence="3" id="KW-1185">Reference proteome</keyword>
<evidence type="ECO:0000259" key="1">
    <source>
        <dbReference type="Pfam" id="PF14016"/>
    </source>
</evidence>
<feature type="domain" description="DUF4232" evidence="1">
    <location>
        <begin position="31"/>
        <end position="142"/>
    </location>
</feature>
<reference evidence="2 3" key="1">
    <citation type="submission" date="2020-04" db="EMBL/GenBank/DDBJ databases">
        <title>Description of novel Gluconacetobacter.</title>
        <authorList>
            <person name="Sombolestani A."/>
        </authorList>
    </citation>
    <scope>NUCLEOTIDE SEQUENCE [LARGE SCALE GENOMIC DNA]</scope>
    <source>
        <strain evidence="2 3">LMG 27802</strain>
    </source>
</reference>
<dbReference type="Pfam" id="PF14016">
    <property type="entry name" value="DUF4232"/>
    <property type="match status" value="1"/>
</dbReference>
<evidence type="ECO:0000313" key="3">
    <source>
        <dbReference type="Proteomes" id="UP000578030"/>
    </source>
</evidence>
<name>A0A7W4PNH0_9PROT</name>